<evidence type="ECO:0000313" key="1">
    <source>
        <dbReference type="EMBL" id="KYC38583.1"/>
    </source>
</evidence>
<evidence type="ECO:0008006" key="3">
    <source>
        <dbReference type="Google" id="ProtNLM"/>
    </source>
</evidence>
<proteinExistence type="predicted"/>
<dbReference type="NCBIfam" id="TIGR04113">
    <property type="entry name" value="cas_csx17"/>
    <property type="match status" value="1"/>
</dbReference>
<dbReference type="STRING" id="128403.WA1_35960"/>
<accession>A0A139X1P8</accession>
<dbReference type="Proteomes" id="UP000076925">
    <property type="component" value="Unassembled WGS sequence"/>
</dbReference>
<organism evidence="1 2">
    <name type="scientific">Scytonema hofmannii PCC 7110</name>
    <dbReference type="NCBI Taxonomy" id="128403"/>
    <lineage>
        <taxon>Bacteria</taxon>
        <taxon>Bacillati</taxon>
        <taxon>Cyanobacteriota</taxon>
        <taxon>Cyanophyceae</taxon>
        <taxon>Nostocales</taxon>
        <taxon>Scytonemataceae</taxon>
        <taxon>Scytonema</taxon>
    </lineage>
</organism>
<evidence type="ECO:0000313" key="2">
    <source>
        <dbReference type="Proteomes" id="UP000076925"/>
    </source>
</evidence>
<dbReference type="AlphaFoldDB" id="A0A139X1P8"/>
<dbReference type="InterPro" id="IPR026483">
    <property type="entry name" value="Cas_Csx17"/>
</dbReference>
<reference evidence="1 2" key="1">
    <citation type="journal article" date="2013" name="Genome Biol. Evol.">
        <title>Genomes of Stigonematalean cyanobacteria (subsection V) and the evolution of oxygenic photosynthesis from prokaryotes to plastids.</title>
        <authorList>
            <person name="Dagan T."/>
            <person name="Roettger M."/>
            <person name="Stucken K."/>
            <person name="Landan G."/>
            <person name="Koch R."/>
            <person name="Major P."/>
            <person name="Gould S.B."/>
            <person name="Goremykin V.V."/>
            <person name="Rippka R."/>
            <person name="Tandeau de Marsac N."/>
            <person name="Gugger M."/>
            <person name="Lockhart P.J."/>
            <person name="Allen J.F."/>
            <person name="Brune I."/>
            <person name="Maus I."/>
            <person name="Puhler A."/>
            <person name="Martin W.F."/>
        </authorList>
    </citation>
    <scope>NUCLEOTIDE SEQUENCE [LARGE SCALE GENOMIC DNA]</scope>
    <source>
        <strain evidence="1 2">PCC 7110</strain>
    </source>
</reference>
<name>A0A139X1P8_9CYAN</name>
<dbReference type="RefSeq" id="WP_017745803.1">
    <property type="nucleotide sequence ID" value="NZ_KQ976354.1"/>
</dbReference>
<protein>
    <recommendedName>
        <fullName evidence="3">Type I-U CRISPR-associated protein Csx17</fullName>
    </recommendedName>
</protein>
<sequence>MLRLSGCTPIPLSHYLKALGVLRLVVEQRFDPNAKGFWMDDSFVLATELSPNDLVQFFLYDYKPTPLVAPWNGSTGYYPKDNKKTIDAVRKSTATRLNIYRHTVQVAQQVVEDLKLTVQPKDKEEKSRLFEHLRNNLPDETVIWLDACAVITADNLKFPALTGTGGNDGNFEFSRTFMQQLQELIDFATGKPSAAAELMLRAALFDEVVPGLQFAGKIGQFNPIAAGGANAAPGYDADSRVNPWDYVFMLEGVMLFAGGVTRRYEYSDVGDFAYRF</sequence>
<comment type="caution">
    <text evidence="1">The sequence shown here is derived from an EMBL/GenBank/DDBJ whole genome shotgun (WGS) entry which is preliminary data.</text>
</comment>
<gene>
    <name evidence="1" type="ORF">WA1_35960</name>
</gene>
<dbReference type="OrthoDB" id="441343at2"/>
<dbReference type="EMBL" id="ANNX02000040">
    <property type="protein sequence ID" value="KYC38583.1"/>
    <property type="molecule type" value="Genomic_DNA"/>
</dbReference>
<keyword evidence="2" id="KW-1185">Reference proteome</keyword>